<keyword evidence="3" id="KW-0677">Repeat</keyword>
<sequence>MKLSLDLNFDKAIEKYHRIIHILHEHQDPNEFTIIRRNEIRTRVFADLANIYLLKKDHKKAEELLTQAIREAVSSGIQPSHAMVVEMSLKLALIYAEANENAKAASGFEFCIQTQQEKLKSSDLDPEEKHNELALLGMSQNYYSKHLYEVGDYQDALKLTLSALESCQSVYSSEHVNCLNIVLDKAQIQSKLDTKKSRETLQELLSSLKKKDNSFVNKEVYVTGLLQLTLLEAFTSNYQQAEVHLEEARSTINRSKELKNLAGLCEHTEKLLRKWAAEAN</sequence>
<dbReference type="EMBL" id="JBJKFK010003170">
    <property type="protein sequence ID" value="KAL3310184.1"/>
    <property type="molecule type" value="Genomic_DNA"/>
</dbReference>
<comment type="subcellular location">
    <subcellularLocation>
        <location evidence="1">Mitochondrion</location>
    </subcellularLocation>
</comment>
<accession>A0ABD2PRT6</accession>
<comment type="similarity">
    <text evidence="2">Belongs to the TTC19 family.</text>
</comment>
<keyword evidence="7" id="KW-0175">Coiled coil</keyword>
<evidence type="ECO:0000256" key="5">
    <source>
        <dbReference type="ARBA" id="ARBA00022946"/>
    </source>
</evidence>
<dbReference type="SUPFAM" id="SSF48452">
    <property type="entry name" value="TPR-like"/>
    <property type="match status" value="1"/>
</dbReference>
<dbReference type="InterPro" id="IPR040395">
    <property type="entry name" value="TTC19"/>
</dbReference>
<evidence type="ECO:0000256" key="6">
    <source>
        <dbReference type="ARBA" id="ARBA00023128"/>
    </source>
</evidence>
<comment type="caution">
    <text evidence="8">The sequence shown here is derived from an EMBL/GenBank/DDBJ whole genome shotgun (WGS) entry which is preliminary data.</text>
</comment>
<name>A0ABD2PRT6_9PLAT</name>
<evidence type="ECO:0000256" key="7">
    <source>
        <dbReference type="SAM" id="Coils"/>
    </source>
</evidence>
<keyword evidence="6" id="KW-0496">Mitochondrion</keyword>
<evidence type="ECO:0000256" key="2">
    <source>
        <dbReference type="ARBA" id="ARBA00008219"/>
    </source>
</evidence>
<dbReference type="GO" id="GO:0005739">
    <property type="term" value="C:mitochondrion"/>
    <property type="evidence" value="ECO:0007669"/>
    <property type="project" value="UniProtKB-SubCell"/>
</dbReference>
<keyword evidence="4" id="KW-0802">TPR repeat</keyword>
<reference evidence="8 9" key="1">
    <citation type="submission" date="2024-11" db="EMBL/GenBank/DDBJ databases">
        <title>Adaptive evolution of stress response genes in parasites aligns with host niche diversity.</title>
        <authorList>
            <person name="Hahn C."/>
            <person name="Resl P."/>
        </authorList>
    </citation>
    <scope>NUCLEOTIDE SEQUENCE [LARGE SCALE GENOMIC DNA]</scope>
    <source>
        <strain evidence="8">EGGRZ-B1_66</strain>
        <tissue evidence="8">Body</tissue>
    </source>
</reference>
<dbReference type="Gene3D" id="1.25.40.10">
    <property type="entry name" value="Tetratricopeptide repeat domain"/>
    <property type="match status" value="1"/>
</dbReference>
<evidence type="ECO:0000256" key="1">
    <source>
        <dbReference type="ARBA" id="ARBA00004173"/>
    </source>
</evidence>
<dbReference type="PANTHER" id="PTHR13143">
    <property type="entry name" value="TETRATRICOPEPTIDE REPEAT PROTEIN 19"/>
    <property type="match status" value="1"/>
</dbReference>
<evidence type="ECO:0000256" key="3">
    <source>
        <dbReference type="ARBA" id="ARBA00022737"/>
    </source>
</evidence>
<proteinExistence type="inferred from homology"/>
<dbReference type="PANTHER" id="PTHR13143:SF6">
    <property type="entry name" value="TETRATRICOPEPTIDE REPEAT PROTEIN 19, MITOCHONDRIAL"/>
    <property type="match status" value="1"/>
</dbReference>
<dbReference type="InterPro" id="IPR011990">
    <property type="entry name" value="TPR-like_helical_dom_sf"/>
</dbReference>
<protein>
    <submittedName>
        <fullName evidence="8">Uncharacterized protein</fullName>
    </submittedName>
</protein>
<feature type="coiled-coil region" evidence="7">
    <location>
        <begin position="231"/>
        <end position="258"/>
    </location>
</feature>
<evidence type="ECO:0000313" key="8">
    <source>
        <dbReference type="EMBL" id="KAL3310184.1"/>
    </source>
</evidence>
<evidence type="ECO:0000313" key="9">
    <source>
        <dbReference type="Proteomes" id="UP001626550"/>
    </source>
</evidence>
<dbReference type="Proteomes" id="UP001626550">
    <property type="component" value="Unassembled WGS sequence"/>
</dbReference>
<evidence type="ECO:0000256" key="4">
    <source>
        <dbReference type="ARBA" id="ARBA00022803"/>
    </source>
</evidence>
<dbReference type="AlphaFoldDB" id="A0ABD2PRT6"/>
<organism evidence="8 9">
    <name type="scientific">Cichlidogyrus casuarinus</name>
    <dbReference type="NCBI Taxonomy" id="1844966"/>
    <lineage>
        <taxon>Eukaryota</taxon>
        <taxon>Metazoa</taxon>
        <taxon>Spiralia</taxon>
        <taxon>Lophotrochozoa</taxon>
        <taxon>Platyhelminthes</taxon>
        <taxon>Monogenea</taxon>
        <taxon>Monopisthocotylea</taxon>
        <taxon>Dactylogyridea</taxon>
        <taxon>Ancyrocephalidae</taxon>
        <taxon>Cichlidogyrus</taxon>
    </lineage>
</organism>
<keyword evidence="9" id="KW-1185">Reference proteome</keyword>
<gene>
    <name evidence="8" type="ORF">Ciccas_011254</name>
</gene>
<keyword evidence="5" id="KW-0809">Transit peptide</keyword>